<keyword evidence="3" id="KW-1185">Reference proteome</keyword>
<evidence type="ECO:0008006" key="4">
    <source>
        <dbReference type="Google" id="ProtNLM"/>
    </source>
</evidence>
<protein>
    <recommendedName>
        <fullName evidence="4">CVNH domain-containing protein</fullName>
    </recommendedName>
</protein>
<evidence type="ECO:0000313" key="3">
    <source>
        <dbReference type="Proteomes" id="UP001064087"/>
    </source>
</evidence>
<accession>A0ABY6DFJ4</accession>
<organism evidence="2 3">
    <name type="scientific">Roseovarius pelagicus</name>
    <dbReference type="NCBI Taxonomy" id="2980108"/>
    <lineage>
        <taxon>Bacteria</taxon>
        <taxon>Pseudomonadati</taxon>
        <taxon>Pseudomonadota</taxon>
        <taxon>Alphaproteobacteria</taxon>
        <taxon>Rhodobacterales</taxon>
        <taxon>Roseobacteraceae</taxon>
        <taxon>Roseovarius</taxon>
    </lineage>
</organism>
<name>A0ABY6DFJ4_9RHOB</name>
<dbReference type="EMBL" id="CP106738">
    <property type="protein sequence ID" value="UXX84874.1"/>
    <property type="molecule type" value="Genomic_DNA"/>
</dbReference>
<evidence type="ECO:0000313" key="2">
    <source>
        <dbReference type="EMBL" id="UXX84874.1"/>
    </source>
</evidence>
<feature type="signal peptide" evidence="1">
    <location>
        <begin position="1"/>
        <end position="25"/>
    </location>
</feature>
<feature type="chain" id="PRO_5045543582" description="CVNH domain-containing protein" evidence="1">
    <location>
        <begin position="26"/>
        <end position="128"/>
    </location>
</feature>
<reference evidence="2" key="1">
    <citation type="submission" date="2022-10" db="EMBL/GenBank/DDBJ databases">
        <title>Roseovarius pelagicus sp. nov., isolated from Arctic seawater.</title>
        <authorList>
            <person name="Hong Y.W."/>
            <person name="Hwang C.Y."/>
        </authorList>
    </citation>
    <scope>NUCLEOTIDE SEQUENCE</scope>
    <source>
        <strain evidence="2">HL-MP18</strain>
    </source>
</reference>
<sequence length="128" mass="13827">MSKQYFSRILSAAVFLALTALPGHAQDSDGCYNASGCVSSSSKWSGNKLITTIHNKCAGGIYIKVCTRRTKGKPDCGASHVNGRSKYTFSGYNAHSSGDARYTWVGSMRSSKDWVCTGKVSGWHDSLF</sequence>
<evidence type="ECO:0000256" key="1">
    <source>
        <dbReference type="SAM" id="SignalP"/>
    </source>
</evidence>
<gene>
    <name evidence="2" type="ORF">N7U68_09640</name>
</gene>
<dbReference type="RefSeq" id="WP_263048966.1">
    <property type="nucleotide sequence ID" value="NZ_CP106738.1"/>
</dbReference>
<dbReference type="Proteomes" id="UP001064087">
    <property type="component" value="Chromosome"/>
</dbReference>
<proteinExistence type="predicted"/>
<keyword evidence="1" id="KW-0732">Signal</keyword>